<name>A0A552IMQ8_9CHRO</name>
<feature type="chain" id="PRO_5021837656" evidence="1">
    <location>
        <begin position="23"/>
        <end position="221"/>
    </location>
</feature>
<gene>
    <name evidence="2" type="ORF">EWV54_17380</name>
</gene>
<evidence type="ECO:0000256" key="1">
    <source>
        <dbReference type="SAM" id="SignalP"/>
    </source>
</evidence>
<protein>
    <submittedName>
        <fullName evidence="2">PEP-CTERM sorting domain-containing protein</fullName>
    </submittedName>
</protein>
<proteinExistence type="predicted"/>
<organism evidence="2 3">
    <name type="scientific">Microcystis novacekii Mn_MB_F_20050700_S1D</name>
    <dbReference type="NCBI Taxonomy" id="2486266"/>
    <lineage>
        <taxon>Bacteria</taxon>
        <taxon>Bacillati</taxon>
        <taxon>Cyanobacteriota</taxon>
        <taxon>Cyanophyceae</taxon>
        <taxon>Oscillatoriophycideae</taxon>
        <taxon>Chroococcales</taxon>
        <taxon>Microcystaceae</taxon>
        <taxon>Microcystis</taxon>
    </lineage>
</organism>
<dbReference type="AlphaFoldDB" id="A0A552IMQ8"/>
<accession>A0A552IMQ8</accession>
<comment type="caution">
    <text evidence="2">The sequence shown here is derived from an EMBL/GenBank/DDBJ whole genome shotgun (WGS) entry which is preliminary data.</text>
</comment>
<dbReference type="Proteomes" id="UP000319191">
    <property type="component" value="Unassembled WGS sequence"/>
</dbReference>
<feature type="signal peptide" evidence="1">
    <location>
        <begin position="1"/>
        <end position="22"/>
    </location>
</feature>
<dbReference type="EMBL" id="SFAV01000242">
    <property type="protein sequence ID" value="TRU84747.1"/>
    <property type="molecule type" value="Genomic_DNA"/>
</dbReference>
<reference evidence="2 3" key="1">
    <citation type="submission" date="2019-01" db="EMBL/GenBank/DDBJ databases">
        <title>Coherence of Microcystis species and biogeography revealed through population genomics.</title>
        <authorList>
            <person name="Perez-Carrascal O.M."/>
            <person name="Terrat Y."/>
            <person name="Giani A."/>
            <person name="Fortin N."/>
            <person name="Tromas N."/>
            <person name="Shapiro B.J."/>
        </authorList>
    </citation>
    <scope>NUCLEOTIDE SEQUENCE [LARGE SCALE GENOMIC DNA]</scope>
    <source>
        <strain evidence="2">Mn_MB_F_20050700_S1D</strain>
    </source>
</reference>
<evidence type="ECO:0000313" key="2">
    <source>
        <dbReference type="EMBL" id="TRU84747.1"/>
    </source>
</evidence>
<evidence type="ECO:0000313" key="3">
    <source>
        <dbReference type="Proteomes" id="UP000319191"/>
    </source>
</evidence>
<sequence>MKIAIASSVLTFSTLAISPVQAAQLIIPNTTVLGTNVFSGPTFTVSGNFLPSDTLSINVSGTVDLAAGGLTINAAGVIVAPQTTVTGNNPGQIFIAGGSDIVPGKPNGALLIGNGTLGFFPLFSATAANGLGNANPPTNLSLSGVPLSSIFTNVGFTGIANGTVLEFRVNDSNTFDNSGQFVISSQQVPEPSKVLGLGMLGLGAVAQRKLARSKESNKQEN</sequence>
<keyword evidence="1" id="KW-0732">Signal</keyword>